<organism evidence="1 2">
    <name type="scientific">Bacillus spizizenii (strain DSM 15029 / JCM 12233 / NBRC 101239 / NRRL B-23049 / TU-B-10)</name>
    <name type="common">Bacillus subtilis subsp. spizizenii</name>
    <dbReference type="NCBI Taxonomy" id="1052585"/>
    <lineage>
        <taxon>Bacteria</taxon>
        <taxon>Bacillati</taxon>
        <taxon>Bacillota</taxon>
        <taxon>Bacilli</taxon>
        <taxon>Bacillales</taxon>
        <taxon>Bacillaceae</taxon>
        <taxon>Bacillus</taxon>
    </lineage>
</organism>
<keyword evidence="2" id="KW-1185">Reference proteome</keyword>
<name>G4NWK2_BACS4</name>
<dbReference type="Proteomes" id="UP000002651">
    <property type="component" value="Chromosome"/>
</dbReference>
<evidence type="ECO:0000313" key="1">
    <source>
        <dbReference type="EMBL" id="AEP86157.1"/>
    </source>
</evidence>
<dbReference type="AlphaFoldDB" id="G4NWK2"/>
<sequence>MIMTHWFLLLGKLAIAYNGAVSRGVNPPLITCISLPSR</sequence>
<gene>
    <name evidence="1" type="ordered locus">GYO_1508</name>
</gene>
<dbReference type="EMBL" id="CP002905">
    <property type="protein sequence ID" value="AEP86157.1"/>
    <property type="molecule type" value="Genomic_DNA"/>
</dbReference>
<dbReference type="HOGENOM" id="CLU_3324669_0_0_9"/>
<dbReference type="KEGG" id="bst:GYO_1508"/>
<evidence type="ECO:0000313" key="2">
    <source>
        <dbReference type="Proteomes" id="UP000002651"/>
    </source>
</evidence>
<protein>
    <submittedName>
        <fullName evidence="1">Uncharacterized protein</fullName>
    </submittedName>
</protein>
<proteinExistence type="predicted"/>
<accession>G4NWK2</accession>
<reference evidence="1 2" key="1">
    <citation type="journal article" date="2012" name="J. Bacteriol.">
        <title>Whole-genome sequences of Bacillus subtilis and close relatives.</title>
        <authorList>
            <person name="Earl A.M."/>
            <person name="Eppinger M."/>
            <person name="Fricke W.F."/>
            <person name="Rosovitz M.J."/>
            <person name="Rasko D.A."/>
            <person name="Daugherty S."/>
            <person name="Losick R."/>
            <person name="Kolter R."/>
            <person name="Ravel J."/>
        </authorList>
    </citation>
    <scope>NUCLEOTIDE SEQUENCE [LARGE SCALE GENOMIC DNA]</scope>
    <source>
        <strain evidence="2">DSM 15029 / JCM 12233 / NBRC 101239 / NRRL B-23049 / TU-B-10</strain>
    </source>
</reference>